<name>A0ABQ2DG23_9DEIO</name>
<dbReference type="RefSeq" id="WP_189008348.1">
    <property type="nucleotide sequence ID" value="NZ_BMOD01000036.1"/>
</dbReference>
<organism evidence="2 3">
    <name type="scientific">Deinococcus roseus</name>
    <dbReference type="NCBI Taxonomy" id="392414"/>
    <lineage>
        <taxon>Bacteria</taxon>
        <taxon>Thermotogati</taxon>
        <taxon>Deinococcota</taxon>
        <taxon>Deinococci</taxon>
        <taxon>Deinococcales</taxon>
        <taxon>Deinococcaceae</taxon>
        <taxon>Deinococcus</taxon>
    </lineage>
</organism>
<dbReference type="EMBL" id="BMOD01000036">
    <property type="protein sequence ID" value="GGJ56453.1"/>
    <property type="molecule type" value="Genomic_DNA"/>
</dbReference>
<feature type="compositionally biased region" description="Polar residues" evidence="1">
    <location>
        <begin position="1"/>
        <end position="16"/>
    </location>
</feature>
<feature type="region of interest" description="Disordered" evidence="1">
    <location>
        <begin position="1"/>
        <end position="20"/>
    </location>
</feature>
<evidence type="ECO:0000256" key="1">
    <source>
        <dbReference type="SAM" id="MobiDB-lite"/>
    </source>
</evidence>
<keyword evidence="3" id="KW-1185">Reference proteome</keyword>
<dbReference type="Proteomes" id="UP000632222">
    <property type="component" value="Unassembled WGS sequence"/>
</dbReference>
<evidence type="ECO:0000313" key="2">
    <source>
        <dbReference type="EMBL" id="GGJ56453.1"/>
    </source>
</evidence>
<gene>
    <name evidence="2" type="ORF">GCM10008938_48260</name>
</gene>
<reference evidence="3" key="1">
    <citation type="journal article" date="2019" name="Int. J. Syst. Evol. Microbiol.">
        <title>The Global Catalogue of Microorganisms (GCM) 10K type strain sequencing project: providing services to taxonomists for standard genome sequencing and annotation.</title>
        <authorList>
            <consortium name="The Broad Institute Genomics Platform"/>
            <consortium name="The Broad Institute Genome Sequencing Center for Infectious Disease"/>
            <person name="Wu L."/>
            <person name="Ma J."/>
        </authorList>
    </citation>
    <scope>NUCLEOTIDE SEQUENCE [LARGE SCALE GENOMIC DNA]</scope>
    <source>
        <strain evidence="3">JCM 14370</strain>
    </source>
</reference>
<proteinExistence type="predicted"/>
<comment type="caution">
    <text evidence="2">The sequence shown here is derived from an EMBL/GenBank/DDBJ whole genome shotgun (WGS) entry which is preliminary data.</text>
</comment>
<protein>
    <submittedName>
        <fullName evidence="2">Uncharacterized protein</fullName>
    </submittedName>
</protein>
<accession>A0ABQ2DG23</accession>
<evidence type="ECO:0000313" key="3">
    <source>
        <dbReference type="Proteomes" id="UP000632222"/>
    </source>
</evidence>
<sequence length="428" mass="47558">MTVQRTSPSGMSLQDVQSRKDHLRLQAQQVSKALDMGQDLLTLTPQYVRLKDDVQRAASIKDMLSTLFGKPRASVRAQPIPMSARPPITKQPQIFGYHAVGGQLGKLRREVTPAWVLVLTSVSTSSVAGRRLSGAQGRNLIRIVEGLRARCFLQLNAAGEPTQTREGYFTVAENEHGTGFISELGLSRATFYRTLKHPLAYLFLRTQKVQAIKNLSRVNVGTRFTVALYDPPMIHELQEHLNSQPLDMGTLLVPDFFVSDGNSQNERTKSLPSKSLKEKEGVVDLVDKCLKNFEGGDPHSVLAFSPVVENYLKAEQKLKTLGDDLSQSKPDLGAARLAAKNPELWDMAGALAVNLGDEQPQIARVAYYKALQWISEAELGRIYRKAQKAWTGGSVRSLPAYFMTCLKKELRRSGLDLKTLPFNREVKT</sequence>